<evidence type="ECO:0000256" key="1">
    <source>
        <dbReference type="ARBA" id="ARBA00010641"/>
    </source>
</evidence>
<evidence type="ECO:0000259" key="6">
    <source>
        <dbReference type="Pfam" id="PF08281"/>
    </source>
</evidence>
<keyword evidence="4" id="KW-0804">Transcription</keyword>
<dbReference type="AlphaFoldDB" id="A0A316A7I2"/>
<evidence type="ECO:0000256" key="3">
    <source>
        <dbReference type="ARBA" id="ARBA00023082"/>
    </source>
</evidence>
<keyword evidence="3" id="KW-0731">Sigma factor</keyword>
<dbReference type="EMBL" id="QGDT01000020">
    <property type="protein sequence ID" value="PWJ53896.1"/>
    <property type="molecule type" value="Genomic_DNA"/>
</dbReference>
<sequence length="193" mass="22569">MAMTNEQQILRLVGEGDEKAFSTLFYHYHPVLYRFVLPILKSPDLAGDACQEIFIKIWLDRDKLSEIHSFRSYLLTVGKNHSLNLLKKFLSEEKTLSNFLLNYNEVNHEPEERLQFEEYNQFIQQVLQVLSPQSREVFRLCRQKGLSYDEAAGIMGISRNVIKKHMVKSMRTFRIAIEKDLGIAFTTAVTLFF</sequence>
<dbReference type="Gene3D" id="1.10.1740.10">
    <property type="match status" value="1"/>
</dbReference>
<keyword evidence="8" id="KW-1185">Reference proteome</keyword>
<dbReference type="OrthoDB" id="799938at2"/>
<organism evidence="7 8">
    <name type="scientific">Dyadobacter jejuensis</name>
    <dbReference type="NCBI Taxonomy" id="1082580"/>
    <lineage>
        <taxon>Bacteria</taxon>
        <taxon>Pseudomonadati</taxon>
        <taxon>Bacteroidota</taxon>
        <taxon>Cytophagia</taxon>
        <taxon>Cytophagales</taxon>
        <taxon>Spirosomataceae</taxon>
        <taxon>Dyadobacter</taxon>
    </lineage>
</organism>
<dbReference type="SUPFAM" id="SSF88946">
    <property type="entry name" value="Sigma2 domain of RNA polymerase sigma factors"/>
    <property type="match status" value="1"/>
</dbReference>
<name>A0A316A7I2_9BACT</name>
<dbReference type="SUPFAM" id="SSF88659">
    <property type="entry name" value="Sigma3 and sigma4 domains of RNA polymerase sigma factors"/>
    <property type="match status" value="1"/>
</dbReference>
<protein>
    <submittedName>
        <fullName evidence="7">RNA polymerase sigma-70 factor (ECF subfamily)</fullName>
    </submittedName>
</protein>
<evidence type="ECO:0000313" key="7">
    <source>
        <dbReference type="EMBL" id="PWJ53896.1"/>
    </source>
</evidence>
<dbReference type="PANTHER" id="PTHR43133">
    <property type="entry name" value="RNA POLYMERASE ECF-TYPE SIGMA FACTO"/>
    <property type="match status" value="1"/>
</dbReference>
<comment type="caution">
    <text evidence="7">The sequence shown here is derived from an EMBL/GenBank/DDBJ whole genome shotgun (WGS) entry which is preliminary data.</text>
</comment>
<dbReference type="InterPro" id="IPR036388">
    <property type="entry name" value="WH-like_DNA-bd_sf"/>
</dbReference>
<dbReference type="InterPro" id="IPR013325">
    <property type="entry name" value="RNA_pol_sigma_r2"/>
</dbReference>
<evidence type="ECO:0000256" key="4">
    <source>
        <dbReference type="ARBA" id="ARBA00023163"/>
    </source>
</evidence>
<dbReference type="InterPro" id="IPR007627">
    <property type="entry name" value="RNA_pol_sigma70_r2"/>
</dbReference>
<dbReference type="InterPro" id="IPR039425">
    <property type="entry name" value="RNA_pol_sigma-70-like"/>
</dbReference>
<dbReference type="GO" id="GO:0006352">
    <property type="term" value="P:DNA-templated transcription initiation"/>
    <property type="evidence" value="ECO:0007669"/>
    <property type="project" value="InterPro"/>
</dbReference>
<dbReference type="Proteomes" id="UP000245880">
    <property type="component" value="Unassembled WGS sequence"/>
</dbReference>
<accession>A0A316A7I2</accession>
<dbReference type="InterPro" id="IPR013249">
    <property type="entry name" value="RNA_pol_sigma70_r4_t2"/>
</dbReference>
<feature type="domain" description="RNA polymerase sigma factor 70 region 4 type 2" evidence="6">
    <location>
        <begin position="123"/>
        <end position="171"/>
    </location>
</feature>
<dbReference type="GO" id="GO:0003677">
    <property type="term" value="F:DNA binding"/>
    <property type="evidence" value="ECO:0007669"/>
    <property type="project" value="InterPro"/>
</dbReference>
<dbReference type="RefSeq" id="WP_109678027.1">
    <property type="nucleotide sequence ID" value="NZ_QGDT01000020.1"/>
</dbReference>
<feature type="domain" description="RNA polymerase sigma-70 region 2" evidence="5">
    <location>
        <begin position="25"/>
        <end position="88"/>
    </location>
</feature>
<reference evidence="7 8" key="1">
    <citation type="submission" date="2018-03" db="EMBL/GenBank/DDBJ databases">
        <title>Genomic Encyclopedia of Archaeal and Bacterial Type Strains, Phase II (KMG-II): from individual species to whole genera.</title>
        <authorList>
            <person name="Goeker M."/>
        </authorList>
    </citation>
    <scope>NUCLEOTIDE SEQUENCE [LARGE SCALE GENOMIC DNA]</scope>
    <source>
        <strain evidence="7 8">DSM 100346</strain>
    </source>
</reference>
<gene>
    <name evidence="7" type="ORF">CLV98_12012</name>
</gene>
<proteinExistence type="inferred from homology"/>
<dbReference type="NCBIfam" id="TIGR02937">
    <property type="entry name" value="sigma70-ECF"/>
    <property type="match status" value="1"/>
</dbReference>
<dbReference type="InterPro" id="IPR013324">
    <property type="entry name" value="RNA_pol_sigma_r3/r4-like"/>
</dbReference>
<evidence type="ECO:0000313" key="8">
    <source>
        <dbReference type="Proteomes" id="UP000245880"/>
    </source>
</evidence>
<dbReference type="Pfam" id="PF04542">
    <property type="entry name" value="Sigma70_r2"/>
    <property type="match status" value="1"/>
</dbReference>
<dbReference type="InterPro" id="IPR014284">
    <property type="entry name" value="RNA_pol_sigma-70_dom"/>
</dbReference>
<evidence type="ECO:0000259" key="5">
    <source>
        <dbReference type="Pfam" id="PF04542"/>
    </source>
</evidence>
<dbReference type="Pfam" id="PF08281">
    <property type="entry name" value="Sigma70_r4_2"/>
    <property type="match status" value="1"/>
</dbReference>
<dbReference type="PANTHER" id="PTHR43133:SF46">
    <property type="entry name" value="RNA POLYMERASE SIGMA-70 FACTOR ECF SUBFAMILY"/>
    <property type="match status" value="1"/>
</dbReference>
<dbReference type="Gene3D" id="1.10.10.10">
    <property type="entry name" value="Winged helix-like DNA-binding domain superfamily/Winged helix DNA-binding domain"/>
    <property type="match status" value="1"/>
</dbReference>
<evidence type="ECO:0000256" key="2">
    <source>
        <dbReference type="ARBA" id="ARBA00023015"/>
    </source>
</evidence>
<keyword evidence="2" id="KW-0805">Transcription regulation</keyword>
<dbReference type="GO" id="GO:0016987">
    <property type="term" value="F:sigma factor activity"/>
    <property type="evidence" value="ECO:0007669"/>
    <property type="project" value="UniProtKB-KW"/>
</dbReference>
<comment type="similarity">
    <text evidence="1">Belongs to the sigma-70 factor family. ECF subfamily.</text>
</comment>